<dbReference type="RefSeq" id="WP_163226957.1">
    <property type="nucleotide sequence ID" value="NZ_VYSG01000001.1"/>
</dbReference>
<dbReference type="AlphaFoldDB" id="A0A6I5NKK7"/>
<gene>
    <name evidence="2" type="ORF">F6S87_01820</name>
</gene>
<accession>A0A6I5NKK7</accession>
<feature type="signal peptide" evidence="1">
    <location>
        <begin position="1"/>
        <end position="18"/>
    </location>
</feature>
<dbReference type="Proteomes" id="UP000469292">
    <property type="component" value="Unassembled WGS sequence"/>
</dbReference>
<evidence type="ECO:0000256" key="1">
    <source>
        <dbReference type="SAM" id="SignalP"/>
    </source>
</evidence>
<sequence>MTTMTTALPATTSSNLLAAAPACVCTGAADECRTLVETLCRSATAILDDVAADPSACAADGWEGQAADLFRERIAALAVRAADAAGLVAAARLTALDATTVTTVTMTATALAEAVP</sequence>
<feature type="chain" id="PRO_5039302258" evidence="1">
    <location>
        <begin position="19"/>
        <end position="116"/>
    </location>
</feature>
<proteinExistence type="predicted"/>
<organism evidence="2 3">
    <name type="scientific">Bifidobacterium choloepi</name>
    <dbReference type="NCBI Taxonomy" id="2614131"/>
    <lineage>
        <taxon>Bacteria</taxon>
        <taxon>Bacillati</taxon>
        <taxon>Actinomycetota</taxon>
        <taxon>Actinomycetes</taxon>
        <taxon>Bifidobacteriales</taxon>
        <taxon>Bifidobacteriaceae</taxon>
        <taxon>Bifidobacterium</taxon>
    </lineage>
</organism>
<name>A0A6I5NKK7_9BIFI</name>
<protein>
    <submittedName>
        <fullName evidence="2">Uncharacterized protein</fullName>
    </submittedName>
</protein>
<keyword evidence="3" id="KW-1185">Reference proteome</keyword>
<evidence type="ECO:0000313" key="3">
    <source>
        <dbReference type="Proteomes" id="UP000469292"/>
    </source>
</evidence>
<keyword evidence="1" id="KW-0732">Signal</keyword>
<comment type="caution">
    <text evidence="2">The sequence shown here is derived from an EMBL/GenBank/DDBJ whole genome shotgun (WGS) entry which is preliminary data.</text>
</comment>
<evidence type="ECO:0000313" key="2">
    <source>
        <dbReference type="EMBL" id="NEG69382.1"/>
    </source>
</evidence>
<dbReference type="EMBL" id="VYSG01000001">
    <property type="protein sequence ID" value="NEG69382.1"/>
    <property type="molecule type" value="Genomic_DNA"/>
</dbReference>
<reference evidence="2 3" key="1">
    <citation type="submission" date="2019-09" db="EMBL/GenBank/DDBJ databases">
        <title>Phylogenetic characterization of a novel taxon of the genus Bifidobacterium: Bifidobacterium choloepi sp. nov.</title>
        <authorList>
            <person name="Modesto M."/>
            <person name="Satti M."/>
        </authorList>
    </citation>
    <scope>NUCLEOTIDE SEQUENCE [LARGE SCALE GENOMIC DNA]</scope>
    <source>
        <strain evidence="2 3">BRDM6</strain>
    </source>
</reference>